<evidence type="ECO:0000313" key="3">
    <source>
        <dbReference type="Proteomes" id="UP000324091"/>
    </source>
</evidence>
<proteinExistence type="predicted"/>
<name>A0A5C6N2T4_9TELE</name>
<gene>
    <name evidence="2" type="ORF">D4764_05G0001070</name>
</gene>
<keyword evidence="3" id="KW-1185">Reference proteome</keyword>
<feature type="region of interest" description="Disordered" evidence="1">
    <location>
        <begin position="72"/>
        <end position="100"/>
    </location>
</feature>
<reference evidence="2 3" key="1">
    <citation type="submission" date="2019-04" db="EMBL/GenBank/DDBJ databases">
        <title>Chromosome genome assembly for Takifugu flavidus.</title>
        <authorList>
            <person name="Xiao S."/>
        </authorList>
    </citation>
    <scope>NUCLEOTIDE SEQUENCE [LARGE SCALE GENOMIC DNA]</scope>
    <source>
        <strain evidence="2">HTHZ2018</strain>
        <tissue evidence="2">Muscle</tissue>
    </source>
</reference>
<evidence type="ECO:0000313" key="2">
    <source>
        <dbReference type="EMBL" id="TWW60017.1"/>
    </source>
</evidence>
<dbReference type="Proteomes" id="UP000324091">
    <property type="component" value="Chromosome 5"/>
</dbReference>
<evidence type="ECO:0000256" key="1">
    <source>
        <dbReference type="SAM" id="MobiDB-lite"/>
    </source>
</evidence>
<sequence length="100" mass="11536">MNQRETDVKNRVRAVAFADSAHNIWHQDTSKGTQDWMQQVARWWDEQRRVKEKRRDLEISACCARLYRPHGSEEGQLTSLPGSKIQGAVASGQKKNVEEN</sequence>
<organism evidence="2 3">
    <name type="scientific">Takifugu flavidus</name>
    <name type="common">sansaifugu</name>
    <dbReference type="NCBI Taxonomy" id="433684"/>
    <lineage>
        <taxon>Eukaryota</taxon>
        <taxon>Metazoa</taxon>
        <taxon>Chordata</taxon>
        <taxon>Craniata</taxon>
        <taxon>Vertebrata</taxon>
        <taxon>Euteleostomi</taxon>
        <taxon>Actinopterygii</taxon>
        <taxon>Neopterygii</taxon>
        <taxon>Teleostei</taxon>
        <taxon>Neoteleostei</taxon>
        <taxon>Acanthomorphata</taxon>
        <taxon>Eupercaria</taxon>
        <taxon>Tetraodontiformes</taxon>
        <taxon>Tetradontoidea</taxon>
        <taxon>Tetraodontidae</taxon>
        <taxon>Takifugu</taxon>
    </lineage>
</organism>
<accession>A0A5C6N2T4</accession>
<dbReference type="EMBL" id="RHFK02000018">
    <property type="protein sequence ID" value="TWW60017.1"/>
    <property type="molecule type" value="Genomic_DNA"/>
</dbReference>
<dbReference type="AlphaFoldDB" id="A0A5C6N2T4"/>
<protein>
    <submittedName>
        <fullName evidence="2">Protein FAM172A</fullName>
    </submittedName>
</protein>
<comment type="caution">
    <text evidence="2">The sequence shown here is derived from an EMBL/GenBank/DDBJ whole genome shotgun (WGS) entry which is preliminary data.</text>
</comment>